<dbReference type="EMBL" id="GEBQ01012914">
    <property type="protein sequence ID" value="JAT27063.1"/>
    <property type="molecule type" value="Transcribed_RNA"/>
</dbReference>
<dbReference type="GO" id="GO:0070578">
    <property type="term" value="C:RISC-loading complex"/>
    <property type="evidence" value="ECO:0007669"/>
    <property type="project" value="TreeGrafter"/>
</dbReference>
<name>A0A1B6LTP8_9HEMI</name>
<dbReference type="InterPro" id="IPR014720">
    <property type="entry name" value="dsRBD_dom"/>
</dbReference>
<dbReference type="CDD" id="cd00048">
    <property type="entry name" value="DSRM_SF"/>
    <property type="match status" value="2"/>
</dbReference>
<feature type="domain" description="DRBM" evidence="4">
    <location>
        <begin position="10"/>
        <end position="77"/>
    </location>
</feature>
<dbReference type="Pfam" id="PF00035">
    <property type="entry name" value="dsrm"/>
    <property type="match status" value="3"/>
</dbReference>
<dbReference type="InterPro" id="IPR051247">
    <property type="entry name" value="RLC_Component"/>
</dbReference>
<feature type="domain" description="DRBM" evidence="4">
    <location>
        <begin position="95"/>
        <end position="159"/>
    </location>
</feature>
<organism evidence="5">
    <name type="scientific">Graphocephala atropunctata</name>
    <dbReference type="NCBI Taxonomy" id="36148"/>
    <lineage>
        <taxon>Eukaryota</taxon>
        <taxon>Metazoa</taxon>
        <taxon>Ecdysozoa</taxon>
        <taxon>Arthropoda</taxon>
        <taxon>Hexapoda</taxon>
        <taxon>Insecta</taxon>
        <taxon>Pterygota</taxon>
        <taxon>Neoptera</taxon>
        <taxon>Paraneoptera</taxon>
        <taxon>Hemiptera</taxon>
        <taxon>Auchenorrhyncha</taxon>
        <taxon>Membracoidea</taxon>
        <taxon>Cicadellidae</taxon>
        <taxon>Cicadellinae</taxon>
        <taxon>Cicadellini</taxon>
        <taxon>Graphocephala</taxon>
    </lineage>
</organism>
<evidence type="ECO:0000256" key="1">
    <source>
        <dbReference type="ARBA" id="ARBA00022884"/>
    </source>
</evidence>
<evidence type="ECO:0000256" key="2">
    <source>
        <dbReference type="PROSITE-ProRule" id="PRU00266"/>
    </source>
</evidence>
<dbReference type="GO" id="GO:0030422">
    <property type="term" value="P:siRNA processing"/>
    <property type="evidence" value="ECO:0007669"/>
    <property type="project" value="TreeGrafter"/>
</dbReference>
<dbReference type="GO" id="GO:0005737">
    <property type="term" value="C:cytoplasm"/>
    <property type="evidence" value="ECO:0007669"/>
    <property type="project" value="TreeGrafter"/>
</dbReference>
<feature type="domain" description="DRBM" evidence="4">
    <location>
        <begin position="178"/>
        <end position="246"/>
    </location>
</feature>
<feature type="region of interest" description="Disordered" evidence="3">
    <location>
        <begin position="246"/>
        <end position="280"/>
    </location>
</feature>
<evidence type="ECO:0000256" key="3">
    <source>
        <dbReference type="SAM" id="MobiDB-lite"/>
    </source>
</evidence>
<dbReference type="SUPFAM" id="SSF54768">
    <property type="entry name" value="dsRNA-binding domain-like"/>
    <property type="match status" value="3"/>
</dbReference>
<evidence type="ECO:0000313" key="5">
    <source>
        <dbReference type="EMBL" id="JAT27063.1"/>
    </source>
</evidence>
<evidence type="ECO:0000259" key="4">
    <source>
        <dbReference type="PROSITE" id="PS50137"/>
    </source>
</evidence>
<dbReference type="GO" id="GO:0035197">
    <property type="term" value="F:siRNA binding"/>
    <property type="evidence" value="ECO:0007669"/>
    <property type="project" value="TreeGrafter"/>
</dbReference>
<keyword evidence="1 2" id="KW-0694">RNA-binding</keyword>
<dbReference type="PROSITE" id="PS50137">
    <property type="entry name" value="DS_RBD"/>
    <property type="match status" value="3"/>
</dbReference>
<sequence>METPEPVDTNYVGRLQEKCTKNKTRSPEYCDDNPESFSGKFFKCHCQLGNLKTEGIGYNKKDAKQISAKHMLAKTEENNFFFSAEETKERLCDLNVISKLNEYATKEKIELPLYAEKPQKDGSFVFSCTFNGFTSEGKGCTKKQAKENSADLVAKHFDIHNYFDNVKKSETRKTLFKTPVQVLNEYCQLNKLLLRFHEERISLTQKKEAFVVSCEVGDYVEKSGVKESKKSAKLEAASLMLSLLNASTPGASPKEPKRSLDDVTVESLDESPVKKNKTGL</sequence>
<dbReference type="GO" id="GO:0005634">
    <property type="term" value="C:nucleus"/>
    <property type="evidence" value="ECO:0007669"/>
    <property type="project" value="TreeGrafter"/>
</dbReference>
<dbReference type="PANTHER" id="PTHR46205">
    <property type="entry name" value="LOQUACIOUS, ISOFORM B"/>
    <property type="match status" value="1"/>
</dbReference>
<dbReference type="PANTHER" id="PTHR46205:SF3">
    <property type="entry name" value="LOQUACIOUS, ISOFORM B"/>
    <property type="match status" value="1"/>
</dbReference>
<dbReference type="GO" id="GO:0003725">
    <property type="term" value="F:double-stranded RNA binding"/>
    <property type="evidence" value="ECO:0007669"/>
    <property type="project" value="TreeGrafter"/>
</dbReference>
<protein>
    <recommendedName>
        <fullName evidence="4">DRBM domain-containing protein</fullName>
    </recommendedName>
</protein>
<dbReference type="Gene3D" id="3.30.160.20">
    <property type="match status" value="3"/>
</dbReference>
<dbReference type="GO" id="GO:0016442">
    <property type="term" value="C:RISC complex"/>
    <property type="evidence" value="ECO:0007669"/>
    <property type="project" value="TreeGrafter"/>
</dbReference>
<proteinExistence type="predicted"/>
<dbReference type="GO" id="GO:0070920">
    <property type="term" value="P:regulation of regulatory ncRNA processing"/>
    <property type="evidence" value="ECO:0007669"/>
    <property type="project" value="TreeGrafter"/>
</dbReference>
<dbReference type="SMART" id="SM00358">
    <property type="entry name" value="DSRM"/>
    <property type="match status" value="3"/>
</dbReference>
<dbReference type="AlphaFoldDB" id="A0A1B6LTP8"/>
<accession>A0A1B6LTP8</accession>
<reference evidence="5" key="1">
    <citation type="submission" date="2015-11" db="EMBL/GenBank/DDBJ databases">
        <title>De novo transcriptome assembly of four potential Pierce s Disease insect vectors from Arizona vineyards.</title>
        <authorList>
            <person name="Tassone E.E."/>
        </authorList>
    </citation>
    <scope>NUCLEOTIDE SEQUENCE</scope>
</reference>
<gene>
    <name evidence="5" type="ORF">g.12056</name>
</gene>